<dbReference type="Proteomes" id="UP001596002">
    <property type="component" value="Unassembled WGS sequence"/>
</dbReference>
<dbReference type="RefSeq" id="WP_380029209.1">
    <property type="nucleotide sequence ID" value="NZ_JBHSHC010000154.1"/>
</dbReference>
<organism evidence="2 3">
    <name type="scientific">Effusibacillus consociatus</name>
    <dbReference type="NCBI Taxonomy" id="1117041"/>
    <lineage>
        <taxon>Bacteria</taxon>
        <taxon>Bacillati</taxon>
        <taxon>Bacillota</taxon>
        <taxon>Bacilli</taxon>
        <taxon>Bacillales</taxon>
        <taxon>Alicyclobacillaceae</taxon>
        <taxon>Effusibacillus</taxon>
    </lineage>
</organism>
<proteinExistence type="predicted"/>
<keyword evidence="3" id="KW-1185">Reference proteome</keyword>
<reference evidence="3" key="1">
    <citation type="journal article" date="2019" name="Int. J. Syst. Evol. Microbiol.">
        <title>The Global Catalogue of Microorganisms (GCM) 10K type strain sequencing project: providing services to taxonomists for standard genome sequencing and annotation.</title>
        <authorList>
            <consortium name="The Broad Institute Genomics Platform"/>
            <consortium name="The Broad Institute Genome Sequencing Center for Infectious Disease"/>
            <person name="Wu L."/>
            <person name="Ma J."/>
        </authorList>
    </citation>
    <scope>NUCLEOTIDE SEQUENCE [LARGE SCALE GENOMIC DNA]</scope>
    <source>
        <strain evidence="3">WYCCWR 12678</strain>
    </source>
</reference>
<keyword evidence="1" id="KW-0812">Transmembrane</keyword>
<evidence type="ECO:0000313" key="3">
    <source>
        <dbReference type="Proteomes" id="UP001596002"/>
    </source>
</evidence>
<keyword evidence="1" id="KW-1133">Transmembrane helix</keyword>
<protein>
    <recommendedName>
        <fullName evidence="4">Cellulose biosynthesis protein BcsF</fullName>
    </recommendedName>
</protein>
<keyword evidence="1" id="KW-0472">Membrane</keyword>
<name>A0ABV9Q862_9BACL</name>
<evidence type="ECO:0000313" key="2">
    <source>
        <dbReference type="EMBL" id="MFC4770019.1"/>
    </source>
</evidence>
<dbReference type="EMBL" id="JBHSHC010000154">
    <property type="protein sequence ID" value="MFC4770019.1"/>
    <property type="molecule type" value="Genomic_DNA"/>
</dbReference>
<evidence type="ECO:0008006" key="4">
    <source>
        <dbReference type="Google" id="ProtNLM"/>
    </source>
</evidence>
<evidence type="ECO:0000256" key="1">
    <source>
        <dbReference type="SAM" id="Phobius"/>
    </source>
</evidence>
<accession>A0ABV9Q862</accession>
<sequence>MSYNLFLTIISLPVVFFLGRYSARYKFIRVRPRHRQNVRQFIRGK</sequence>
<feature type="transmembrane region" description="Helical" evidence="1">
    <location>
        <begin position="6"/>
        <end position="23"/>
    </location>
</feature>
<gene>
    <name evidence="2" type="ORF">ACFO8Q_22315</name>
</gene>
<comment type="caution">
    <text evidence="2">The sequence shown here is derived from an EMBL/GenBank/DDBJ whole genome shotgun (WGS) entry which is preliminary data.</text>
</comment>